<dbReference type="Gene3D" id="3.40.50.300">
    <property type="entry name" value="P-loop containing nucleotide triphosphate hydrolases"/>
    <property type="match status" value="1"/>
</dbReference>
<evidence type="ECO:0000313" key="2">
    <source>
        <dbReference type="Proteomes" id="UP001596447"/>
    </source>
</evidence>
<dbReference type="RefSeq" id="WP_279529021.1">
    <property type="nucleotide sequence ID" value="NZ_CP122312.1"/>
</dbReference>
<dbReference type="InterPro" id="IPR027417">
    <property type="entry name" value="P-loop_NTPase"/>
</dbReference>
<accession>A0ABD5Z247</accession>
<organism evidence="1 2">
    <name type="scientific">Halospeciosus flavus</name>
    <dbReference type="NCBI Taxonomy" id="3032283"/>
    <lineage>
        <taxon>Archaea</taxon>
        <taxon>Methanobacteriati</taxon>
        <taxon>Methanobacteriota</taxon>
        <taxon>Stenosarchaea group</taxon>
        <taxon>Halobacteria</taxon>
        <taxon>Halobacteriales</taxon>
        <taxon>Halobacteriaceae</taxon>
        <taxon>Halospeciosus</taxon>
    </lineage>
</organism>
<keyword evidence="2" id="KW-1185">Reference proteome</keyword>
<dbReference type="Pfam" id="PF13671">
    <property type="entry name" value="AAA_33"/>
    <property type="match status" value="1"/>
</dbReference>
<dbReference type="EMBL" id="JBHTAR010000011">
    <property type="protein sequence ID" value="MFC7199075.1"/>
    <property type="molecule type" value="Genomic_DNA"/>
</dbReference>
<comment type="caution">
    <text evidence="1">The sequence shown here is derived from an EMBL/GenBank/DDBJ whole genome shotgun (WGS) entry which is preliminary data.</text>
</comment>
<gene>
    <name evidence="1" type="ORF">ACFQJ9_06545</name>
</gene>
<evidence type="ECO:0000313" key="1">
    <source>
        <dbReference type="EMBL" id="MFC7199075.1"/>
    </source>
</evidence>
<dbReference type="AlphaFoldDB" id="A0ABD5Z247"/>
<name>A0ABD5Z247_9EURY</name>
<sequence length="102" mass="11166">MGRLVLFCGPPGAGKTTLADRVAERLREEGYAPTVLHSDDFSRNTYDQLAERAGAALDAGDEPVVVDGTFYERARALPRTRLAVRRPRYRGPRHLSAAKLGA</sequence>
<proteinExistence type="predicted"/>
<reference evidence="1 2" key="1">
    <citation type="journal article" date="2019" name="Int. J. Syst. Evol. Microbiol.">
        <title>The Global Catalogue of Microorganisms (GCM) 10K type strain sequencing project: providing services to taxonomists for standard genome sequencing and annotation.</title>
        <authorList>
            <consortium name="The Broad Institute Genomics Platform"/>
            <consortium name="The Broad Institute Genome Sequencing Center for Infectious Disease"/>
            <person name="Wu L."/>
            <person name="Ma J."/>
        </authorList>
    </citation>
    <scope>NUCLEOTIDE SEQUENCE [LARGE SCALE GENOMIC DNA]</scope>
    <source>
        <strain evidence="1 2">XZGYJ-43</strain>
    </source>
</reference>
<dbReference type="SUPFAM" id="SSF52540">
    <property type="entry name" value="P-loop containing nucleoside triphosphate hydrolases"/>
    <property type="match status" value="1"/>
</dbReference>
<dbReference type="Proteomes" id="UP001596447">
    <property type="component" value="Unassembled WGS sequence"/>
</dbReference>
<protein>
    <submittedName>
        <fullName evidence="1">AAA family ATPase</fullName>
    </submittedName>
</protein>